<proteinExistence type="predicted"/>
<evidence type="ECO:0000313" key="1">
    <source>
        <dbReference type="EMBL" id="KAH7927839.1"/>
    </source>
</evidence>
<organism evidence="1 2">
    <name type="scientific">Leucogyrophana mollusca</name>
    <dbReference type="NCBI Taxonomy" id="85980"/>
    <lineage>
        <taxon>Eukaryota</taxon>
        <taxon>Fungi</taxon>
        <taxon>Dikarya</taxon>
        <taxon>Basidiomycota</taxon>
        <taxon>Agaricomycotina</taxon>
        <taxon>Agaricomycetes</taxon>
        <taxon>Agaricomycetidae</taxon>
        <taxon>Boletales</taxon>
        <taxon>Boletales incertae sedis</taxon>
        <taxon>Leucogyrophana</taxon>
    </lineage>
</organism>
<dbReference type="Proteomes" id="UP000790709">
    <property type="component" value="Unassembled WGS sequence"/>
</dbReference>
<accession>A0ACB8BQC6</accession>
<name>A0ACB8BQC6_9AGAM</name>
<evidence type="ECO:0000313" key="2">
    <source>
        <dbReference type="Proteomes" id="UP000790709"/>
    </source>
</evidence>
<protein>
    <submittedName>
        <fullName evidence="1">FAD/NAD(P)-binding domain-containing protein</fullName>
    </submittedName>
</protein>
<comment type="caution">
    <text evidence="1">The sequence shown here is derived from an EMBL/GenBank/DDBJ whole genome shotgun (WGS) entry which is preliminary data.</text>
</comment>
<reference evidence="1" key="1">
    <citation type="journal article" date="2021" name="New Phytol.">
        <title>Evolutionary innovations through gain and loss of genes in the ectomycorrhizal Boletales.</title>
        <authorList>
            <person name="Wu G."/>
            <person name="Miyauchi S."/>
            <person name="Morin E."/>
            <person name="Kuo A."/>
            <person name="Drula E."/>
            <person name="Varga T."/>
            <person name="Kohler A."/>
            <person name="Feng B."/>
            <person name="Cao Y."/>
            <person name="Lipzen A."/>
            <person name="Daum C."/>
            <person name="Hundley H."/>
            <person name="Pangilinan J."/>
            <person name="Johnson J."/>
            <person name="Barry K."/>
            <person name="LaButti K."/>
            <person name="Ng V."/>
            <person name="Ahrendt S."/>
            <person name="Min B."/>
            <person name="Choi I.G."/>
            <person name="Park H."/>
            <person name="Plett J.M."/>
            <person name="Magnuson J."/>
            <person name="Spatafora J.W."/>
            <person name="Nagy L.G."/>
            <person name="Henrissat B."/>
            <person name="Grigoriev I.V."/>
            <person name="Yang Z.L."/>
            <person name="Xu J."/>
            <person name="Martin F.M."/>
        </authorList>
    </citation>
    <scope>NUCLEOTIDE SEQUENCE</scope>
    <source>
        <strain evidence="1">KUC20120723A-06</strain>
    </source>
</reference>
<gene>
    <name evidence="1" type="ORF">BV22DRAFT_1006159</name>
</gene>
<keyword evidence="2" id="KW-1185">Reference proteome</keyword>
<sequence>MDALNRRALLSLDFVIVGGSIAGLAAAYRLCKAGHKVRVLERASGPVRRAGGVRLPPNLTNILYEWGLGDKIAQQAQRTCGSECISLDTGEVVGRLLWLEEIMTEIGAEFLLMHYADLHSILHAAALAAGAHISYNATVVSVLANPPRVRLANGEELQADMVIGADGPHSLVRDAIEGERENNVSDRSSLSTYLATIPREQLKKEPDLEAFTNAELGGPQVWRMLLIFNWQRGGSEYAVIAFWPDDETDTTEDGWDISIPRKKFVVDGDSRHRILDLSPNLFRIRYVDRESPSEWTDESGRLLLIGEAAHPSFPCNTQGCSLQVEDAEVLGSLFSRLHSWDQLPYFTEAFQEIRQPRCHTVHSKEKMGFQLVRLPPGPDRDARDEVFRAMMHSGLQGWDEGKIRWQWEELGEVFGYNAREAAEDWWVQWGMLRERSQKQGAPGIPIPIEVTEVKIAQDDPGHEQ</sequence>
<dbReference type="EMBL" id="MU266360">
    <property type="protein sequence ID" value="KAH7927839.1"/>
    <property type="molecule type" value="Genomic_DNA"/>
</dbReference>